<dbReference type="SUPFAM" id="SSF49401">
    <property type="entry name" value="Bacterial adhesins"/>
    <property type="match status" value="1"/>
</dbReference>
<comment type="subcellular location">
    <subcellularLocation>
        <location evidence="1">Secreted</location>
        <location evidence="1">Cell wall</location>
        <topology evidence="1">Peptidoglycan-anchor</topology>
    </subcellularLocation>
</comment>
<dbReference type="AlphaFoldDB" id="A0A3S0VG29"/>
<dbReference type="OrthoDB" id="5142801at2"/>
<evidence type="ECO:0000256" key="3">
    <source>
        <dbReference type="ARBA" id="ARBA00022525"/>
    </source>
</evidence>
<evidence type="ECO:0000313" key="10">
    <source>
        <dbReference type="Proteomes" id="UP000274909"/>
    </source>
</evidence>
<dbReference type="InterPro" id="IPR006311">
    <property type="entry name" value="TAT_signal"/>
</dbReference>
<dbReference type="InterPro" id="IPR011252">
    <property type="entry name" value="Fibrogen-bd_dom1"/>
</dbReference>
<dbReference type="Proteomes" id="UP000274909">
    <property type="component" value="Unassembled WGS sequence"/>
</dbReference>
<keyword evidence="3" id="KW-0964">Secreted</keyword>
<evidence type="ECO:0000256" key="5">
    <source>
        <dbReference type="ARBA" id="ARBA00023088"/>
    </source>
</evidence>
<comment type="caution">
    <text evidence="9">The sequence shown here is derived from an EMBL/GenBank/DDBJ whole genome shotgun (WGS) entry which is preliminary data.</text>
</comment>
<feature type="domain" description="SDR-like Ig" evidence="8">
    <location>
        <begin position="58"/>
        <end position="144"/>
    </location>
</feature>
<protein>
    <recommendedName>
        <fullName evidence="8">SDR-like Ig domain-containing protein</fullName>
    </recommendedName>
</protein>
<sequence>MRSHTPPRRRRSIVPTLAVAAVGSLLLGIGGALPASAAVLPGVIRDVTVSPTDPSLGTQVTTDIDWCVPDGTQAGDTFSLTLSEYLRSLPPGFTLTDPADDTQVVATAVISTTDPAVVTFTMTEYAETHSNVCGSAFIRSGFDNGLTPGETVPFESEANDGTRFVTDVTPRGGGDGPSGDVDEAFKFGRLSDDQGHTDPNDAVQWYVVTPRGPLTSVVLSDDPPAGMNVDCTSIDLLQGERTATNIGGTFTRPTVIVDVQCTADAVSVTVGPIPEGQAVRLGFKIDLDEATGPEGHEFSNTANVVSTEPGGGVRTDNPSRTIVSATGGGGGEGDDQPSVDIEKWATEDGAADGDFDAEPGKRVDVGTPVPVTMTITNDGDDALEDVDVIDATVSGPEMTGLTCDFSALGGPATGTTWDGPFAVGDSFECTGTVPAMEPATLHTNVATVTGTGAASGTGVTDEDPFNTTTPPVPSIDIEKWATEDGYPAGDFDQLPGKAVGVDSPVGVTFTITNTGEETLADVTVGDTTDTGPDVTGLSCDFSPLGGPATGTSWSGPFEIGDAFECTGTVPGMAVGGVHSDTADVSGVGVESGTAVGDEDPFHVTTRPPAGGLAVTGTEGALTMAGLALGLLLVGASAFVVRRRGTVRD</sequence>
<feature type="region of interest" description="Disordered" evidence="6">
    <location>
        <begin position="453"/>
        <end position="473"/>
    </location>
</feature>
<dbReference type="InterPro" id="IPR008966">
    <property type="entry name" value="Adhesion_dom_sf"/>
</dbReference>
<proteinExistence type="predicted"/>
<feature type="region of interest" description="Disordered" evidence="6">
    <location>
        <begin position="293"/>
        <end position="338"/>
    </location>
</feature>
<evidence type="ECO:0000256" key="1">
    <source>
        <dbReference type="ARBA" id="ARBA00004168"/>
    </source>
</evidence>
<name>A0A3S0VG29_9MICO</name>
<keyword evidence="7" id="KW-0812">Transmembrane</keyword>
<evidence type="ECO:0000313" key="9">
    <source>
        <dbReference type="EMBL" id="RUR00851.1"/>
    </source>
</evidence>
<reference evidence="9 10" key="1">
    <citation type="submission" date="2018-12" db="EMBL/GenBank/DDBJ databases">
        <authorList>
            <person name="Li F."/>
        </authorList>
    </citation>
    <scope>NUCLEOTIDE SEQUENCE [LARGE SCALE GENOMIC DNA]</scope>
    <source>
        <strain evidence="9 10">EGI 6500705</strain>
    </source>
</reference>
<evidence type="ECO:0000256" key="4">
    <source>
        <dbReference type="ARBA" id="ARBA00022729"/>
    </source>
</evidence>
<evidence type="ECO:0000256" key="6">
    <source>
        <dbReference type="SAM" id="MobiDB-lite"/>
    </source>
</evidence>
<organism evidence="9 10">
    <name type="scientific">Labedella endophytica</name>
    <dbReference type="NCBI Taxonomy" id="1523160"/>
    <lineage>
        <taxon>Bacteria</taxon>
        <taxon>Bacillati</taxon>
        <taxon>Actinomycetota</taxon>
        <taxon>Actinomycetes</taxon>
        <taxon>Micrococcales</taxon>
        <taxon>Microbacteriaceae</taxon>
        <taxon>Labedella</taxon>
    </lineage>
</organism>
<dbReference type="Gene3D" id="2.60.40.1280">
    <property type="match status" value="1"/>
</dbReference>
<dbReference type="PROSITE" id="PS51318">
    <property type="entry name" value="TAT"/>
    <property type="match status" value="1"/>
</dbReference>
<keyword evidence="5" id="KW-0572">Peptidoglycan-anchor</keyword>
<dbReference type="GO" id="GO:0007155">
    <property type="term" value="P:cell adhesion"/>
    <property type="evidence" value="ECO:0007669"/>
    <property type="project" value="InterPro"/>
</dbReference>
<dbReference type="RefSeq" id="WP_127047722.1">
    <property type="nucleotide sequence ID" value="NZ_RZGZ01000002.1"/>
</dbReference>
<gene>
    <name evidence="9" type="ORF">ELQ94_04690</name>
</gene>
<dbReference type="Pfam" id="PF17961">
    <property type="entry name" value="Big_8"/>
    <property type="match status" value="1"/>
</dbReference>
<keyword evidence="2" id="KW-0134">Cell wall</keyword>
<dbReference type="EMBL" id="RZGZ01000002">
    <property type="protein sequence ID" value="RUR00851.1"/>
    <property type="molecule type" value="Genomic_DNA"/>
</dbReference>
<accession>A0A3S0VG29</accession>
<evidence type="ECO:0000256" key="7">
    <source>
        <dbReference type="SAM" id="Phobius"/>
    </source>
</evidence>
<keyword evidence="7" id="KW-0472">Membrane</keyword>
<dbReference type="InterPro" id="IPR041171">
    <property type="entry name" value="SDR_Ig"/>
</dbReference>
<evidence type="ECO:0000259" key="8">
    <source>
        <dbReference type="Pfam" id="PF17961"/>
    </source>
</evidence>
<keyword evidence="7" id="KW-1133">Transmembrane helix</keyword>
<keyword evidence="4" id="KW-0732">Signal</keyword>
<keyword evidence="10" id="KW-1185">Reference proteome</keyword>
<feature type="transmembrane region" description="Helical" evidence="7">
    <location>
        <begin position="620"/>
        <end position="640"/>
    </location>
</feature>
<evidence type="ECO:0000256" key="2">
    <source>
        <dbReference type="ARBA" id="ARBA00022512"/>
    </source>
</evidence>